<dbReference type="EMBL" id="SAIY01000005">
    <property type="protein sequence ID" value="NGM14471.1"/>
    <property type="molecule type" value="Genomic_DNA"/>
</dbReference>
<dbReference type="AlphaFoldDB" id="A0A6M1L8C0"/>
<accession>A0A6M1L8C0</accession>
<protein>
    <recommendedName>
        <fullName evidence="3">Exo-alpha-sialidase</fullName>
    </recommendedName>
</protein>
<evidence type="ECO:0000313" key="1">
    <source>
        <dbReference type="EMBL" id="NGM14471.1"/>
    </source>
</evidence>
<gene>
    <name evidence="1" type="ORF">ENC19_18280</name>
</gene>
<organism evidence="1 2">
    <name type="scientific">Verrucosispora sioxanthis</name>
    <dbReference type="NCBI Taxonomy" id="2499994"/>
    <lineage>
        <taxon>Bacteria</taxon>
        <taxon>Bacillati</taxon>
        <taxon>Actinomycetota</taxon>
        <taxon>Actinomycetes</taxon>
        <taxon>Micromonosporales</taxon>
        <taxon>Micromonosporaceae</taxon>
        <taxon>Micromonospora</taxon>
    </lineage>
</organism>
<dbReference type="RefSeq" id="WP_164448328.1">
    <property type="nucleotide sequence ID" value="NZ_SAIY01000005.1"/>
</dbReference>
<dbReference type="Proteomes" id="UP000478148">
    <property type="component" value="Unassembled WGS sequence"/>
</dbReference>
<sequence>MRGGRVDGTAPPHGAFAPALRRTAALVVACLLLVMGCRAGTPGPDEVPPLQPDWRELTLPAPPGAPGRLMLRDVTACGGRWYIVGAVGGPGDATRPAAWTSADGVSWESVRIVADSYYGRQNILYSVACTDGRFAAVGAKSGGAHANPRVSSWVRRADGALAEVRAGFELYGGPQAVNVARMVAGPSGFMIVGNRVSGAAVWLSEAAGEFEILEGVPGLATDEHGVTWLFDATPVDGGWLAVGGIIGPGRIDRDPLAWRSSDGRSWQRVPVPGTDEYDELQRVVRVDGEPVAVGLRGRAFGGWRAGPDGWERGWVRCGRAVRRARRAGVVDLRRAGGDGGHRRRASCPVEFGGPRCLVAAGGAAEGGAGRTGQLGVGVRGAGPVAAGTGRRGGRCGLRAVGVDRLSVGRRCYGGGRIGACVRNGLASVARGSSGTV</sequence>
<reference evidence="1 2" key="1">
    <citation type="submission" date="2020-02" db="EMBL/GenBank/DDBJ databases">
        <title>Draft Genome Sequence of Verrucosispora sp. Strain CWR15, Isolated from Gulf of Mexico Sponge.</title>
        <authorList>
            <person name="Kennedy S.J."/>
            <person name="Cella E."/>
            <person name="Azarian T."/>
            <person name="Baker B.J."/>
            <person name="Shaw L.N."/>
        </authorList>
    </citation>
    <scope>NUCLEOTIDE SEQUENCE [LARGE SCALE GENOMIC DNA]</scope>
    <source>
        <strain evidence="1 2">CWR15</strain>
    </source>
</reference>
<keyword evidence="2" id="KW-1185">Reference proteome</keyword>
<name>A0A6M1L8C0_9ACTN</name>
<dbReference type="SUPFAM" id="SSF110296">
    <property type="entry name" value="Oligoxyloglucan reducing end-specific cellobiohydrolase"/>
    <property type="match status" value="1"/>
</dbReference>
<proteinExistence type="predicted"/>
<evidence type="ECO:0000313" key="2">
    <source>
        <dbReference type="Proteomes" id="UP000478148"/>
    </source>
</evidence>
<comment type="caution">
    <text evidence="1">The sequence shown here is derived from an EMBL/GenBank/DDBJ whole genome shotgun (WGS) entry which is preliminary data.</text>
</comment>
<evidence type="ECO:0008006" key="3">
    <source>
        <dbReference type="Google" id="ProtNLM"/>
    </source>
</evidence>